<dbReference type="Gene3D" id="1.10.10.10">
    <property type="entry name" value="Winged helix-like DNA-binding domain superfamily/Winged helix DNA-binding domain"/>
    <property type="match status" value="1"/>
</dbReference>
<accession>A0A347WJT6</accession>
<dbReference type="InterPro" id="IPR007737">
    <property type="entry name" value="Mga_HTH"/>
</dbReference>
<dbReference type="InterPro" id="IPR050661">
    <property type="entry name" value="BglG_antiterminators"/>
</dbReference>
<sequence length="517" mass="61158">MIHMREVLHQTQLRRLELVEELYQSHTEWLDIAEIADKLETSPHNLRNDLNSIRDIGIEVETNPSQMRLIINESIPLENAYRYFNKESVALNIVEEVFKNPDHTTSSLADTLFVSPSTVSRYVDNLNEVLTETFGIRLEKRPYHFSGDEKSIRYFLSEFYAERYTIYDWPFAMIDEAFITDLLVFLTDLLNVPMTFASMQMVKMNISVAMTRTLQGFRIESNHSKIQAMYQIALDMHDFRRFQAEFKKHYDIELNMDFLEQLFSEYTGEYYYFNHDDFYMAQQANTYVNQSVTYLNLMLTNISSMHRLEIPNRKELIYHLHNTAHLDQFDTYVTPILFPRKRRFVEEVESMYPAFYQDIYRGLVGYRDFLERPVDENMLNHLIYTLCIFWETALSQLSATNAPIRVLVLSKYDHYHARYLASALKRCVGDIIKIDIYSKKHLDLGELEESDYDIMITNLSLQPIEGKCIVYVSNMMTVDELSIFYDYMIEILQKRWLDTSSTPVYTIPNLGYNFGSI</sequence>
<dbReference type="Proteomes" id="UP000263232">
    <property type="component" value="Chromosome"/>
</dbReference>
<dbReference type="AlphaFoldDB" id="A0A347WJT6"/>
<evidence type="ECO:0000313" key="6">
    <source>
        <dbReference type="Proteomes" id="UP000263232"/>
    </source>
</evidence>
<feature type="domain" description="Mga helix-turn-helix" evidence="3">
    <location>
        <begin position="77"/>
        <end position="160"/>
    </location>
</feature>
<organism evidence="5 6">
    <name type="scientific">Suicoccus acidiformans</name>
    <dbReference type="NCBI Taxonomy" id="2036206"/>
    <lineage>
        <taxon>Bacteria</taxon>
        <taxon>Bacillati</taxon>
        <taxon>Bacillota</taxon>
        <taxon>Bacilli</taxon>
        <taxon>Lactobacillales</taxon>
        <taxon>Aerococcaceae</taxon>
        <taxon>Suicoccus</taxon>
    </lineage>
</organism>
<evidence type="ECO:0000259" key="4">
    <source>
        <dbReference type="Pfam" id="PF08270"/>
    </source>
</evidence>
<feature type="domain" description="M protein trans-acting positive regulator (MGA) PRD" evidence="4">
    <location>
        <begin position="177"/>
        <end position="388"/>
    </location>
</feature>
<evidence type="ECO:0000259" key="3">
    <source>
        <dbReference type="Pfam" id="PF05043"/>
    </source>
</evidence>
<gene>
    <name evidence="5" type="ORF">CL176_04645</name>
</gene>
<proteinExistence type="predicted"/>
<name>A0A347WJT6_9LACT</name>
<keyword evidence="2" id="KW-0804">Transcription</keyword>
<dbReference type="OrthoDB" id="1711164at2"/>
<evidence type="ECO:0000256" key="1">
    <source>
        <dbReference type="ARBA" id="ARBA00023015"/>
    </source>
</evidence>
<keyword evidence="6" id="KW-1185">Reference proteome</keyword>
<dbReference type="InterPro" id="IPR036388">
    <property type="entry name" value="WH-like_DNA-bd_sf"/>
</dbReference>
<evidence type="ECO:0000256" key="2">
    <source>
        <dbReference type="ARBA" id="ARBA00023163"/>
    </source>
</evidence>
<evidence type="ECO:0000313" key="5">
    <source>
        <dbReference type="EMBL" id="AXY25343.1"/>
    </source>
</evidence>
<reference evidence="5 6" key="1">
    <citation type="submission" date="2017-09" db="EMBL/GenBank/DDBJ databases">
        <title>Complete genome sequence of Oxytococcus suis strain ZY16052.</title>
        <authorList>
            <person name="Li F."/>
        </authorList>
    </citation>
    <scope>NUCLEOTIDE SEQUENCE [LARGE SCALE GENOMIC DNA]</scope>
    <source>
        <strain evidence="5 6">ZY16052</strain>
    </source>
</reference>
<dbReference type="Pfam" id="PF08270">
    <property type="entry name" value="PRD_Mga"/>
    <property type="match status" value="1"/>
</dbReference>
<keyword evidence="1" id="KW-0805">Transcription regulation</keyword>
<dbReference type="EMBL" id="CP023434">
    <property type="protein sequence ID" value="AXY25343.1"/>
    <property type="molecule type" value="Genomic_DNA"/>
</dbReference>
<evidence type="ECO:0008006" key="7">
    <source>
        <dbReference type="Google" id="ProtNLM"/>
    </source>
</evidence>
<dbReference type="KEGG" id="abae:CL176_04645"/>
<dbReference type="PANTHER" id="PTHR30185:SF18">
    <property type="entry name" value="TRANSCRIPTIONAL REGULATOR MTLR"/>
    <property type="match status" value="1"/>
</dbReference>
<dbReference type="Pfam" id="PF05043">
    <property type="entry name" value="Mga"/>
    <property type="match status" value="1"/>
</dbReference>
<dbReference type="InterPro" id="IPR013236">
    <property type="entry name" value="Mga_PRD_dom"/>
</dbReference>
<protein>
    <recommendedName>
        <fullName evidence="7">Mga helix-turn-helix domain-containing protein</fullName>
    </recommendedName>
</protein>
<dbReference type="PANTHER" id="PTHR30185">
    <property type="entry name" value="CRYPTIC BETA-GLUCOSIDE BGL OPERON ANTITERMINATOR"/>
    <property type="match status" value="1"/>
</dbReference>